<protein>
    <submittedName>
        <fullName evidence="4">Nitroreductase family protein</fullName>
    </submittedName>
</protein>
<gene>
    <name evidence="4" type="ORF">HMPREF9151_01218</name>
</gene>
<dbReference type="EMBL" id="AMEP01000085">
    <property type="protein sequence ID" value="EKY00538.1"/>
    <property type="molecule type" value="Genomic_DNA"/>
</dbReference>
<comment type="caution">
    <text evidence="4">The sequence shown here is derived from an EMBL/GenBank/DDBJ whole genome shotgun (WGS) entry which is preliminary data.</text>
</comment>
<keyword evidence="2" id="KW-0560">Oxidoreductase</keyword>
<dbReference type="Pfam" id="PF00881">
    <property type="entry name" value="Nitroreductase"/>
    <property type="match status" value="1"/>
</dbReference>
<evidence type="ECO:0000313" key="5">
    <source>
        <dbReference type="Proteomes" id="UP000010433"/>
    </source>
</evidence>
<reference evidence="4 5" key="1">
    <citation type="submission" date="2012-05" db="EMBL/GenBank/DDBJ databases">
        <authorList>
            <person name="Weinstock G."/>
            <person name="Sodergren E."/>
            <person name="Lobos E.A."/>
            <person name="Fulton L."/>
            <person name="Fulton R."/>
            <person name="Courtney L."/>
            <person name="Fronick C."/>
            <person name="O'Laughlin M."/>
            <person name="Godfrey J."/>
            <person name="Wilson R.M."/>
            <person name="Miner T."/>
            <person name="Farmer C."/>
            <person name="Delehaunty K."/>
            <person name="Cordes M."/>
            <person name="Minx P."/>
            <person name="Tomlinson C."/>
            <person name="Chen J."/>
            <person name="Wollam A."/>
            <person name="Pepin K.H."/>
            <person name="Bhonagiri V."/>
            <person name="Zhang X."/>
            <person name="Suruliraj S."/>
            <person name="Warren W."/>
            <person name="Mitreva M."/>
            <person name="Mardis E.R."/>
            <person name="Wilson R.K."/>
        </authorList>
    </citation>
    <scope>NUCLEOTIDE SEQUENCE [LARGE SCALE GENOMIC DNA]</scope>
    <source>
        <strain evidence="4 5">F0055</strain>
    </source>
</reference>
<dbReference type="PANTHER" id="PTHR43673:SF10">
    <property type="entry name" value="NADH DEHYDROGENASE_NAD(P)H NITROREDUCTASE XCC3605-RELATED"/>
    <property type="match status" value="1"/>
</dbReference>
<evidence type="ECO:0000256" key="2">
    <source>
        <dbReference type="ARBA" id="ARBA00023002"/>
    </source>
</evidence>
<dbReference type="GO" id="GO:0016491">
    <property type="term" value="F:oxidoreductase activity"/>
    <property type="evidence" value="ECO:0007669"/>
    <property type="project" value="UniProtKB-KW"/>
</dbReference>
<dbReference type="Gene3D" id="3.40.109.10">
    <property type="entry name" value="NADH Oxidase"/>
    <property type="match status" value="1"/>
</dbReference>
<dbReference type="OrthoDB" id="9809288at2"/>
<dbReference type="InterPro" id="IPR000415">
    <property type="entry name" value="Nitroreductase-like"/>
</dbReference>
<dbReference type="PANTHER" id="PTHR43673">
    <property type="entry name" value="NAD(P)H NITROREDUCTASE YDGI-RELATED"/>
    <property type="match status" value="1"/>
</dbReference>
<dbReference type="Proteomes" id="UP000010433">
    <property type="component" value="Unassembled WGS sequence"/>
</dbReference>
<sequence>MALREILEHRRSIRHYDAEKTIDTDRVKACLELATLAPTSSNMQLWECYHITNKTVMKALAKACLNQQSAATAQEMVVFVTRQDLHRKHAKAALTFERENVKRNSPAEKQEKRIKRWEMYYTKVIPFMYGRCFGLLGLLRKILAQCVGLFTPMTRQLSESDMRVVVHKSCALVAQTFMLAMSEAGYDTCPLEGFDSYRVKRILKLPYAAKINMVVSCGIRKPNGVWGDRFRLPFGEIYHHV</sequence>
<keyword evidence="5" id="KW-1185">Reference proteome</keyword>
<dbReference type="RefSeq" id="WP_009162433.1">
    <property type="nucleotide sequence ID" value="NZ_KB290995.1"/>
</dbReference>
<dbReference type="STRING" id="1127699.HMPREF9151_01218"/>
<name>L1NAY4_9BACT</name>
<dbReference type="AlphaFoldDB" id="L1NAY4"/>
<feature type="domain" description="Nitroreductase" evidence="3">
    <location>
        <begin position="8"/>
        <end position="218"/>
    </location>
</feature>
<dbReference type="PATRIC" id="fig|1127699.3.peg.1127"/>
<dbReference type="SUPFAM" id="SSF55469">
    <property type="entry name" value="FMN-dependent nitroreductase-like"/>
    <property type="match status" value="1"/>
</dbReference>
<proteinExistence type="inferred from homology"/>
<evidence type="ECO:0000259" key="3">
    <source>
        <dbReference type="Pfam" id="PF00881"/>
    </source>
</evidence>
<dbReference type="HOGENOM" id="CLU_070764_4_3_10"/>
<comment type="similarity">
    <text evidence="1">Belongs to the nitroreductase family.</text>
</comment>
<evidence type="ECO:0000313" key="4">
    <source>
        <dbReference type="EMBL" id="EKY00538.1"/>
    </source>
</evidence>
<dbReference type="InterPro" id="IPR029479">
    <property type="entry name" value="Nitroreductase"/>
</dbReference>
<accession>L1NAY4</accession>
<evidence type="ECO:0000256" key="1">
    <source>
        <dbReference type="ARBA" id="ARBA00007118"/>
    </source>
</evidence>
<organism evidence="4 5">
    <name type="scientific">Hoylesella saccharolytica F0055</name>
    <dbReference type="NCBI Taxonomy" id="1127699"/>
    <lineage>
        <taxon>Bacteria</taxon>
        <taxon>Pseudomonadati</taxon>
        <taxon>Bacteroidota</taxon>
        <taxon>Bacteroidia</taxon>
        <taxon>Bacteroidales</taxon>
        <taxon>Prevotellaceae</taxon>
        <taxon>Hoylesella</taxon>
    </lineage>
</organism>